<dbReference type="AlphaFoldDB" id="A0A9E6UP82"/>
<sequence>MSFMIAPAVADDEPATAPAVGCVTQTGQASGALRLIVGPEDACAPQEMRIELAASGLRWLGDWKVDRSYKVGDTVFYKGSSFIAVEKSKGAAVELREVGPPRREGRRRFQGPERCQGRAGLGRRSRSRRTPGSGGTSRARRPSRGLREPTDGGQRARRARSVLKARPARTS</sequence>
<accession>A0A9E6UP82</accession>
<dbReference type="Proteomes" id="UP000825701">
    <property type="component" value="Chromosome"/>
</dbReference>
<feature type="compositionally biased region" description="Basic residues" evidence="1">
    <location>
        <begin position="155"/>
        <end position="171"/>
    </location>
</feature>
<proteinExistence type="predicted"/>
<dbReference type="RefSeq" id="WP_261402516.1">
    <property type="nucleotide sequence ID" value="NZ_CP081869.1"/>
</dbReference>
<organism evidence="2 3">
    <name type="scientific">Chenggangzhangella methanolivorans</name>
    <dbReference type="NCBI Taxonomy" id="1437009"/>
    <lineage>
        <taxon>Bacteria</taxon>
        <taxon>Pseudomonadati</taxon>
        <taxon>Pseudomonadota</taxon>
        <taxon>Alphaproteobacteria</taxon>
        <taxon>Hyphomicrobiales</taxon>
        <taxon>Methylopilaceae</taxon>
        <taxon>Chenggangzhangella</taxon>
    </lineage>
</organism>
<keyword evidence="3" id="KW-1185">Reference proteome</keyword>
<name>A0A9E6UP82_9HYPH</name>
<protein>
    <submittedName>
        <fullName evidence="2">Uncharacterized protein</fullName>
    </submittedName>
</protein>
<gene>
    <name evidence="2" type="ORF">K6K41_22390</name>
</gene>
<evidence type="ECO:0000256" key="1">
    <source>
        <dbReference type="SAM" id="MobiDB-lite"/>
    </source>
</evidence>
<feature type="region of interest" description="Disordered" evidence="1">
    <location>
        <begin position="96"/>
        <end position="171"/>
    </location>
</feature>
<reference evidence="2" key="1">
    <citation type="submission" date="2021-08" db="EMBL/GenBank/DDBJ databases">
        <authorList>
            <person name="Zhang H."/>
            <person name="Xu M."/>
            <person name="Yu Z."/>
            <person name="Yang L."/>
            <person name="Cai Y."/>
        </authorList>
    </citation>
    <scope>NUCLEOTIDE SEQUENCE</scope>
    <source>
        <strain evidence="2">CHL1</strain>
    </source>
</reference>
<evidence type="ECO:0000313" key="3">
    <source>
        <dbReference type="Proteomes" id="UP000825701"/>
    </source>
</evidence>
<evidence type="ECO:0000313" key="2">
    <source>
        <dbReference type="EMBL" id="QZN99449.1"/>
    </source>
</evidence>
<dbReference type="KEGG" id="cmet:K6K41_22390"/>
<dbReference type="EMBL" id="CP081869">
    <property type="protein sequence ID" value="QZN99449.1"/>
    <property type="molecule type" value="Genomic_DNA"/>
</dbReference>